<sequence length="240" mass="28355">MELEKKNFELLPDAQKNWQNRPEWFFNRAHTDTYELWYEGRYKRAEVWQKKVMEQLVSKDKRVKTLLEFGCGTTRFTRWWKEIGIKATGGDISPLMLSQAVHLFDGDLVMADSHHMPFKDHTFDSLAFITTFEYYKDPVKVIRESARVAKYGIAMGMMNRNSPKVLRRRVQQVFGKNPFYVTATFYTPAMLIKIIEEALEGRDYTIEWSCTGLPKWFPVQQWSVPYGDFFGLYVKLNDVD</sequence>
<keyword evidence="2" id="KW-0489">Methyltransferase</keyword>
<dbReference type="GO" id="GO:0032259">
    <property type="term" value="P:methylation"/>
    <property type="evidence" value="ECO:0007669"/>
    <property type="project" value="UniProtKB-KW"/>
</dbReference>
<dbReference type="InterPro" id="IPR013216">
    <property type="entry name" value="Methyltransf_11"/>
</dbReference>
<dbReference type="STRING" id="237018.SAMN04489723_101271"/>
<reference evidence="2 3" key="1">
    <citation type="submission" date="2016-10" db="EMBL/GenBank/DDBJ databases">
        <authorList>
            <person name="de Groot N.N."/>
        </authorList>
    </citation>
    <scope>NUCLEOTIDE SEQUENCE [LARGE SCALE GENOMIC DNA]</scope>
    <source>
        <strain evidence="2 3">DSM 23399</strain>
    </source>
</reference>
<keyword evidence="3" id="KW-1185">Reference proteome</keyword>
<proteinExistence type="predicted"/>
<organism evidence="2 3">
    <name type="scientific">Algoriphagus aquimarinus</name>
    <dbReference type="NCBI Taxonomy" id="237018"/>
    <lineage>
        <taxon>Bacteria</taxon>
        <taxon>Pseudomonadati</taxon>
        <taxon>Bacteroidota</taxon>
        <taxon>Cytophagia</taxon>
        <taxon>Cytophagales</taxon>
        <taxon>Cyclobacteriaceae</taxon>
        <taxon>Algoriphagus</taxon>
    </lineage>
</organism>
<evidence type="ECO:0000313" key="3">
    <source>
        <dbReference type="Proteomes" id="UP000198790"/>
    </source>
</evidence>
<dbReference type="EMBL" id="FOKK01000001">
    <property type="protein sequence ID" value="SFA77539.1"/>
    <property type="molecule type" value="Genomic_DNA"/>
</dbReference>
<dbReference type="AlphaFoldDB" id="A0A1I0VM22"/>
<evidence type="ECO:0000313" key="2">
    <source>
        <dbReference type="EMBL" id="SFA77539.1"/>
    </source>
</evidence>
<dbReference type="Proteomes" id="UP000198790">
    <property type="component" value="Unassembled WGS sequence"/>
</dbReference>
<dbReference type="Pfam" id="PF08241">
    <property type="entry name" value="Methyltransf_11"/>
    <property type="match status" value="1"/>
</dbReference>
<keyword evidence="2" id="KW-0808">Transferase</keyword>
<gene>
    <name evidence="2" type="ORF">SAMN04489723_101271</name>
</gene>
<accession>A0A1I0VM22</accession>
<dbReference type="RefSeq" id="WP_092894371.1">
    <property type="nucleotide sequence ID" value="NZ_FOKK01000001.1"/>
</dbReference>
<dbReference type="SUPFAM" id="SSF53335">
    <property type="entry name" value="S-adenosyl-L-methionine-dependent methyltransferases"/>
    <property type="match status" value="1"/>
</dbReference>
<dbReference type="Gene3D" id="3.40.50.150">
    <property type="entry name" value="Vaccinia Virus protein VP39"/>
    <property type="match status" value="1"/>
</dbReference>
<dbReference type="OrthoDB" id="9782767at2"/>
<dbReference type="InterPro" id="IPR029063">
    <property type="entry name" value="SAM-dependent_MTases_sf"/>
</dbReference>
<feature type="domain" description="Methyltransferase type 11" evidence="1">
    <location>
        <begin position="67"/>
        <end position="151"/>
    </location>
</feature>
<dbReference type="GO" id="GO:0008757">
    <property type="term" value="F:S-adenosylmethionine-dependent methyltransferase activity"/>
    <property type="evidence" value="ECO:0007669"/>
    <property type="project" value="InterPro"/>
</dbReference>
<protein>
    <submittedName>
        <fullName evidence="2">Methyltransferase domain-containing protein</fullName>
    </submittedName>
</protein>
<name>A0A1I0VM22_9BACT</name>
<evidence type="ECO:0000259" key="1">
    <source>
        <dbReference type="Pfam" id="PF08241"/>
    </source>
</evidence>